<accession>A0A6J7WBS6</accession>
<reference evidence="1" key="1">
    <citation type="submission" date="2020-05" db="EMBL/GenBank/DDBJ databases">
        <authorList>
            <person name="Chiriac C."/>
            <person name="Salcher M."/>
            <person name="Ghai R."/>
            <person name="Kavagutti S V."/>
        </authorList>
    </citation>
    <scope>NUCLEOTIDE SEQUENCE</scope>
</reference>
<evidence type="ECO:0000313" key="1">
    <source>
        <dbReference type="EMBL" id="CAB5194820.1"/>
    </source>
</evidence>
<evidence type="ECO:0008006" key="2">
    <source>
        <dbReference type="Google" id="ProtNLM"/>
    </source>
</evidence>
<dbReference type="EMBL" id="LR798216">
    <property type="protein sequence ID" value="CAB5194820.1"/>
    <property type="molecule type" value="Genomic_DNA"/>
</dbReference>
<gene>
    <name evidence="1" type="ORF">UFOVP174_34</name>
</gene>
<protein>
    <recommendedName>
        <fullName evidence="2">Terminase small subunit</fullName>
    </recommendedName>
</protein>
<proteinExistence type="predicted"/>
<organism evidence="1">
    <name type="scientific">uncultured Caudovirales phage</name>
    <dbReference type="NCBI Taxonomy" id="2100421"/>
    <lineage>
        <taxon>Viruses</taxon>
        <taxon>Duplodnaviria</taxon>
        <taxon>Heunggongvirae</taxon>
        <taxon>Uroviricota</taxon>
        <taxon>Caudoviricetes</taxon>
        <taxon>Peduoviridae</taxon>
        <taxon>Maltschvirus</taxon>
        <taxon>Maltschvirus maltsch</taxon>
    </lineage>
</organism>
<sequence length="179" mass="20325">MNAEFKDITKEAFIIAYKENFGNITISCESAGVSRSSYNVWIKNDPEFARKLAEIEPEEIMLDFGEHKLMERIAKGDTLATMFLLKTKGKRRGYIERQEVAHEGDVVKQITVNVLKANHIEDVPKLDGDENKSEGFENAQLEDSGFVVPATEAANIQDIPLYEYDKEVELENEAGEYEE</sequence>
<name>A0A6J7WBS6_9CAUD</name>